<evidence type="ECO:0000313" key="4">
    <source>
        <dbReference type="Proteomes" id="UP000074914"/>
    </source>
</evidence>
<dbReference type="InterPro" id="IPR010987">
    <property type="entry name" value="Glutathione-S-Trfase_C-like"/>
</dbReference>
<dbReference type="CDD" id="cd03196">
    <property type="entry name" value="GST_C_5"/>
    <property type="match status" value="1"/>
</dbReference>
<dbReference type="RefSeq" id="WP_062116494.1">
    <property type="nucleotide sequence ID" value="NZ_CP013236.1"/>
</dbReference>
<evidence type="ECO:0000259" key="1">
    <source>
        <dbReference type="PROSITE" id="PS50404"/>
    </source>
</evidence>
<dbReference type="EMBL" id="CP013236">
    <property type="protein sequence ID" value="AMP15422.1"/>
    <property type="molecule type" value="Genomic_DNA"/>
</dbReference>
<dbReference type="Gene3D" id="3.40.30.10">
    <property type="entry name" value="Glutaredoxin"/>
    <property type="match status" value="1"/>
</dbReference>
<proteinExistence type="predicted"/>
<dbReference type="InterPro" id="IPR040079">
    <property type="entry name" value="Glutathione_S-Trfase"/>
</dbReference>
<reference evidence="3 4" key="1">
    <citation type="submission" date="2015-11" db="EMBL/GenBank/DDBJ databases">
        <title>Exploring the genomic traits of fungus-feeding bacterial genus Collimonas.</title>
        <authorList>
            <person name="Song C."/>
            <person name="Schmidt R."/>
            <person name="de Jager V."/>
            <person name="Krzyzanowska D."/>
            <person name="Jongedijk E."/>
            <person name="Cankar K."/>
            <person name="Beekwilder J."/>
            <person name="van Veen A."/>
            <person name="de Boer W."/>
            <person name="van Veen J.A."/>
            <person name="Garbeva P."/>
        </authorList>
    </citation>
    <scope>NUCLEOTIDE SEQUENCE [LARGE SCALE GENOMIC DNA]</scope>
    <source>
        <strain evidence="3 4">Ter291</strain>
    </source>
</reference>
<dbReference type="InterPro" id="IPR036282">
    <property type="entry name" value="Glutathione-S-Trfase_C_sf"/>
</dbReference>
<organism evidence="3 4">
    <name type="scientific">Collimonas pratensis</name>
    <dbReference type="NCBI Taxonomy" id="279113"/>
    <lineage>
        <taxon>Bacteria</taxon>
        <taxon>Pseudomonadati</taxon>
        <taxon>Pseudomonadota</taxon>
        <taxon>Betaproteobacteria</taxon>
        <taxon>Burkholderiales</taxon>
        <taxon>Oxalobacteraceae</taxon>
        <taxon>Collimonas</taxon>
    </lineage>
</organism>
<dbReference type="InterPro" id="IPR050983">
    <property type="entry name" value="GST_Omega/HSP26"/>
</dbReference>
<dbReference type="SUPFAM" id="SSF47616">
    <property type="entry name" value="GST C-terminal domain-like"/>
    <property type="match status" value="1"/>
</dbReference>
<dbReference type="PANTHER" id="PTHR43968:SF6">
    <property type="entry name" value="GLUTATHIONE S-TRANSFERASE OMEGA"/>
    <property type="match status" value="1"/>
</dbReference>
<name>A0ABN4MDH4_9BURK</name>
<feature type="domain" description="GST C-terminal" evidence="2">
    <location>
        <begin position="85"/>
        <end position="199"/>
    </location>
</feature>
<feature type="domain" description="GST N-terminal" evidence="1">
    <location>
        <begin position="1"/>
        <end position="80"/>
    </location>
</feature>
<dbReference type="PROSITE" id="PS50404">
    <property type="entry name" value="GST_NTER"/>
    <property type="match status" value="1"/>
</dbReference>
<dbReference type="SUPFAM" id="SSF52833">
    <property type="entry name" value="Thioredoxin-like"/>
    <property type="match status" value="1"/>
</dbReference>
<dbReference type="InterPro" id="IPR004045">
    <property type="entry name" value="Glutathione_S-Trfase_N"/>
</dbReference>
<sequence>MKPILFTFRRCPYAIRARLAVKVSGVEVEMHEVSLRNKPQAMLDLSPKGTVPVLALADGAVLEQSLDIMQWALAHSDPEQWLSTDPDTMRQAQELIAQNDGVFKGFLDRYKYPERFPEYPATHYRAQGEAVLAQLDGHIAARGFLNGNKRSLADMAIFPFVRQFVAVDAEWFYASRYQSLAGWLDGLLASPLFQSVMQK</sequence>
<evidence type="ECO:0000259" key="2">
    <source>
        <dbReference type="PROSITE" id="PS50405"/>
    </source>
</evidence>
<dbReference type="InterPro" id="IPR036249">
    <property type="entry name" value="Thioredoxin-like_sf"/>
</dbReference>
<protein>
    <submittedName>
        <fullName evidence="3">Glutaredoxin family protein</fullName>
    </submittedName>
</protein>
<dbReference type="Pfam" id="PF13417">
    <property type="entry name" value="GST_N_3"/>
    <property type="match status" value="1"/>
</dbReference>
<dbReference type="PANTHER" id="PTHR43968">
    <property type="match status" value="1"/>
</dbReference>
<dbReference type="Pfam" id="PF13410">
    <property type="entry name" value="GST_C_2"/>
    <property type="match status" value="1"/>
</dbReference>
<dbReference type="Gene3D" id="1.20.1050.10">
    <property type="match status" value="1"/>
</dbReference>
<evidence type="ECO:0000313" key="3">
    <source>
        <dbReference type="EMBL" id="AMP15422.1"/>
    </source>
</evidence>
<keyword evidence="4" id="KW-1185">Reference proteome</keyword>
<accession>A0ABN4MDH4</accession>
<dbReference type="SFLD" id="SFLDS00019">
    <property type="entry name" value="Glutathione_Transferase_(cytos"/>
    <property type="match status" value="1"/>
</dbReference>
<gene>
    <name evidence="3" type="ORF">CPter291_3185</name>
</gene>
<dbReference type="Proteomes" id="UP000074914">
    <property type="component" value="Chromosome"/>
</dbReference>
<dbReference type="PROSITE" id="PS50405">
    <property type="entry name" value="GST_CTER"/>
    <property type="match status" value="1"/>
</dbReference>